<gene>
    <name evidence="1" type="ORF">INT47_008307</name>
</gene>
<evidence type="ECO:0000313" key="2">
    <source>
        <dbReference type="Proteomes" id="UP000603453"/>
    </source>
</evidence>
<protein>
    <submittedName>
        <fullName evidence="1">Uncharacterized protein</fullName>
    </submittedName>
</protein>
<proteinExistence type="predicted"/>
<organism evidence="1 2">
    <name type="scientific">Mucor saturninus</name>
    <dbReference type="NCBI Taxonomy" id="64648"/>
    <lineage>
        <taxon>Eukaryota</taxon>
        <taxon>Fungi</taxon>
        <taxon>Fungi incertae sedis</taxon>
        <taxon>Mucoromycota</taxon>
        <taxon>Mucoromycotina</taxon>
        <taxon>Mucoromycetes</taxon>
        <taxon>Mucorales</taxon>
        <taxon>Mucorineae</taxon>
        <taxon>Mucoraceae</taxon>
        <taxon>Mucor</taxon>
    </lineage>
</organism>
<dbReference type="AlphaFoldDB" id="A0A8H7REG4"/>
<comment type="caution">
    <text evidence="1">The sequence shown here is derived from an EMBL/GenBank/DDBJ whole genome shotgun (WGS) entry which is preliminary data.</text>
</comment>
<evidence type="ECO:0000313" key="1">
    <source>
        <dbReference type="EMBL" id="KAG2209464.1"/>
    </source>
</evidence>
<accession>A0A8H7REG4</accession>
<sequence length="187" mass="21473">MSLKVYFEDGRGNAMDEDGLEPVQMEVDEEANLNGSNNKEIHRGDFVKDMFSYYVYERGLTAGKAASIMNILRRTGYNLLKDDQDIIVGRLEGKNDDSRDEKLTERRGKKAILNEDHKKHLEETFDENPSATVDQAIDSLTSHFEGLEVGKKIVHNLMVNECALSFKKAYFYPAERNSNEKIQQRFE</sequence>
<reference evidence="1" key="1">
    <citation type="submission" date="2020-12" db="EMBL/GenBank/DDBJ databases">
        <title>Metabolic potential, ecology and presence of endohyphal bacteria is reflected in genomic diversity of Mucoromycotina.</title>
        <authorList>
            <person name="Muszewska A."/>
            <person name="Okrasinska A."/>
            <person name="Steczkiewicz K."/>
            <person name="Drgas O."/>
            <person name="Orlowska M."/>
            <person name="Perlinska-Lenart U."/>
            <person name="Aleksandrzak-Piekarczyk T."/>
            <person name="Szatraj K."/>
            <person name="Zielenkiewicz U."/>
            <person name="Pilsyk S."/>
            <person name="Malc E."/>
            <person name="Mieczkowski P."/>
            <person name="Kruszewska J.S."/>
            <person name="Biernat P."/>
            <person name="Pawlowska J."/>
        </authorList>
    </citation>
    <scope>NUCLEOTIDE SEQUENCE</scope>
    <source>
        <strain evidence="1">WA0000017839</strain>
    </source>
</reference>
<dbReference type="Proteomes" id="UP000603453">
    <property type="component" value="Unassembled WGS sequence"/>
</dbReference>
<dbReference type="EMBL" id="JAEPRD010000015">
    <property type="protein sequence ID" value="KAG2209464.1"/>
    <property type="molecule type" value="Genomic_DNA"/>
</dbReference>
<name>A0A8H7REG4_9FUNG</name>
<dbReference type="OrthoDB" id="2282487at2759"/>
<keyword evidence="2" id="KW-1185">Reference proteome</keyword>